<dbReference type="AlphaFoldDB" id="A0ABD7QB40"/>
<reference evidence="2 3" key="1">
    <citation type="submission" date="2019-02" db="EMBL/GenBank/DDBJ databases">
        <title>Comparative genomic analysis of the Hafnia genus genomes.</title>
        <authorList>
            <person name="Zhiqiu Y."/>
            <person name="Chao Y."/>
            <person name="Yuhui D."/>
            <person name="Di H."/>
            <person name="Bin L."/>
        </authorList>
    </citation>
    <scope>NUCLEOTIDE SEQUENCE [LARGE SCALE GENOMIC DNA]</scope>
    <source>
        <strain evidence="2 3">PCM_1210</strain>
    </source>
</reference>
<dbReference type="EMBL" id="SITJ01000044">
    <property type="protein sequence ID" value="TBL70697.1"/>
    <property type="molecule type" value="Genomic_DNA"/>
</dbReference>
<evidence type="ECO:0000313" key="3">
    <source>
        <dbReference type="Proteomes" id="UP000291600"/>
    </source>
</evidence>
<dbReference type="RefSeq" id="WP_193764907.1">
    <property type="nucleotide sequence ID" value="NZ_SITJ01000044.1"/>
</dbReference>
<proteinExistence type="predicted"/>
<feature type="domain" description="DUF6531" evidence="1">
    <location>
        <begin position="46"/>
        <end position="84"/>
    </location>
</feature>
<name>A0ABD7QB40_HAFAL</name>
<dbReference type="Proteomes" id="UP000291600">
    <property type="component" value="Unassembled WGS sequence"/>
</dbReference>
<dbReference type="InterPro" id="IPR045351">
    <property type="entry name" value="DUF6531"/>
</dbReference>
<feature type="non-terminal residue" evidence="2">
    <location>
        <position position="90"/>
    </location>
</feature>
<accession>A0ABD7QB40</accession>
<comment type="caution">
    <text evidence="2">The sequence shown here is derived from an EMBL/GenBank/DDBJ whole genome shotgun (WGS) entry which is preliminary data.</text>
</comment>
<organism evidence="2 3">
    <name type="scientific">Hafnia alvei</name>
    <dbReference type="NCBI Taxonomy" id="569"/>
    <lineage>
        <taxon>Bacteria</taxon>
        <taxon>Pseudomonadati</taxon>
        <taxon>Pseudomonadota</taxon>
        <taxon>Gammaproteobacteria</taxon>
        <taxon>Enterobacterales</taxon>
        <taxon>Hafniaceae</taxon>
        <taxon>Hafnia</taxon>
    </lineage>
</organism>
<sequence>MTGLPAARQTDETTIGGPITQGSLGVLIGAPSGVACSTCPDGQKVGKPVNPLLGAKVLSAETDFALPATVPFILSRSYSSYQTDTPAPVG</sequence>
<protein>
    <submittedName>
        <fullName evidence="2">Type IV secretion protein Rhs</fullName>
    </submittedName>
</protein>
<evidence type="ECO:0000259" key="1">
    <source>
        <dbReference type="Pfam" id="PF20148"/>
    </source>
</evidence>
<gene>
    <name evidence="2" type="ORF">EYY96_01950</name>
</gene>
<evidence type="ECO:0000313" key="2">
    <source>
        <dbReference type="EMBL" id="TBL70697.1"/>
    </source>
</evidence>
<dbReference type="Pfam" id="PF20148">
    <property type="entry name" value="DUF6531"/>
    <property type="match status" value="1"/>
</dbReference>